<feature type="transmembrane region" description="Helical" evidence="1">
    <location>
        <begin position="279"/>
        <end position="299"/>
    </location>
</feature>
<keyword evidence="1" id="KW-0472">Membrane</keyword>
<feature type="transmembrane region" description="Helical" evidence="1">
    <location>
        <begin position="28"/>
        <end position="48"/>
    </location>
</feature>
<feature type="transmembrane region" description="Helical" evidence="1">
    <location>
        <begin position="98"/>
        <end position="117"/>
    </location>
</feature>
<organism evidence="2 3">
    <name type="scientific">Dinoroseobacter shibae (strain DSM 16493 / NCIMB 14021 / DFL 12)</name>
    <dbReference type="NCBI Taxonomy" id="398580"/>
    <lineage>
        <taxon>Bacteria</taxon>
        <taxon>Pseudomonadati</taxon>
        <taxon>Pseudomonadota</taxon>
        <taxon>Alphaproteobacteria</taxon>
        <taxon>Rhodobacterales</taxon>
        <taxon>Roseobacteraceae</taxon>
        <taxon>Dinoroseobacter</taxon>
    </lineage>
</organism>
<dbReference type="eggNOG" id="COG3213">
    <property type="taxonomic scope" value="Bacteria"/>
</dbReference>
<evidence type="ECO:0000256" key="1">
    <source>
        <dbReference type="SAM" id="Phobius"/>
    </source>
</evidence>
<keyword evidence="1" id="KW-1133">Transmembrane helix</keyword>
<dbReference type="AlphaFoldDB" id="A8LJH0"/>
<dbReference type="STRING" id="398580.Dshi_1450"/>
<accession>A8LJH0</accession>
<dbReference type="Proteomes" id="UP000006833">
    <property type="component" value="Chromosome"/>
</dbReference>
<dbReference type="OrthoDB" id="9770040at2"/>
<feature type="transmembrane region" description="Helical" evidence="1">
    <location>
        <begin position="373"/>
        <end position="392"/>
    </location>
</feature>
<dbReference type="RefSeq" id="WP_012178122.1">
    <property type="nucleotide sequence ID" value="NC_009952.1"/>
</dbReference>
<feature type="transmembrane region" description="Helical" evidence="1">
    <location>
        <begin position="311"/>
        <end position="333"/>
    </location>
</feature>
<evidence type="ECO:0000313" key="3">
    <source>
        <dbReference type="Proteomes" id="UP000006833"/>
    </source>
</evidence>
<proteinExistence type="predicted"/>
<feature type="transmembrane region" description="Helical" evidence="1">
    <location>
        <begin position="68"/>
        <end position="86"/>
    </location>
</feature>
<keyword evidence="1" id="KW-0812">Transmembrane</keyword>
<gene>
    <name evidence="2" type="ordered locus">Dshi_1450</name>
</gene>
<sequence length="425" mass="43863">MSCGPATGHDRPLPRGWRATLGDEGFRLFFALGALYAALFPLLWVVAWGLSLPLAQAVPPGLWHAHEMLIGAFGAALIGFVTTAAPEWTDTAPPRGRPLWALAGLWGLGRLVGLPGWEAAGLLGALADLGWMLALIAWLVALSVRRRTDRLFAFIFWLALLAATTATARLGFATGDLARATLGLHLAGFAFLGLLGLALSRITAPITNLVLDPTERTSPFRPHPGRLHLAPGLVLLAMAGEALGVSAAVSAWLLIAAGAAFMDRVGEAFIGREAARTEILMLAGSSALAGLGLMLAGAARLGAPWPDVTGLHIAFMGGLGLGVYAVYCIAGCLHTGQPLGLSRPARLGACALVAAVLLRVAPDFGINLPLPTMALAATAWGGGFLLWLAAYWPALSRIAPPVAQPGSAEAALPPTAAAPYPAAAE</sequence>
<dbReference type="HOGENOM" id="CLU_041785_1_0_5"/>
<name>A8LJH0_DINSH</name>
<dbReference type="KEGG" id="dsh:Dshi_1450"/>
<dbReference type="Pfam" id="PF05940">
    <property type="entry name" value="NnrS"/>
    <property type="match status" value="1"/>
</dbReference>
<dbReference type="EMBL" id="CP000830">
    <property type="protein sequence ID" value="ABV93192.1"/>
    <property type="molecule type" value="Genomic_DNA"/>
</dbReference>
<feature type="transmembrane region" description="Helical" evidence="1">
    <location>
        <begin position="151"/>
        <end position="172"/>
    </location>
</feature>
<keyword evidence="3" id="KW-1185">Reference proteome</keyword>
<feature type="transmembrane region" description="Helical" evidence="1">
    <location>
        <begin position="123"/>
        <end position="144"/>
    </location>
</feature>
<feature type="transmembrane region" description="Helical" evidence="1">
    <location>
        <begin position="184"/>
        <end position="204"/>
    </location>
</feature>
<evidence type="ECO:0000313" key="2">
    <source>
        <dbReference type="EMBL" id="ABV93192.1"/>
    </source>
</evidence>
<dbReference type="InterPro" id="IPR010266">
    <property type="entry name" value="NnrS"/>
</dbReference>
<protein>
    <submittedName>
        <fullName evidence="2">NnrS family protein</fullName>
    </submittedName>
</protein>
<feature type="transmembrane region" description="Helical" evidence="1">
    <location>
        <begin position="345"/>
        <end position="361"/>
    </location>
</feature>
<reference evidence="3" key="1">
    <citation type="journal article" date="2010" name="ISME J.">
        <title>The complete genome sequence of the algal symbiont Dinoroseobacter shibae: a hitchhiker's guide to life in the sea.</title>
        <authorList>
            <person name="Wagner-Dobler I."/>
            <person name="Ballhausen B."/>
            <person name="Berger M."/>
            <person name="Brinkhoff T."/>
            <person name="Buchholz I."/>
            <person name="Bunk B."/>
            <person name="Cypionka H."/>
            <person name="Daniel R."/>
            <person name="Drepper T."/>
            <person name="Gerdts G."/>
            <person name="Hahnke S."/>
            <person name="Han C."/>
            <person name="Jahn D."/>
            <person name="Kalhoefer D."/>
            <person name="Kiss H."/>
            <person name="Klenk H.P."/>
            <person name="Kyrpides N."/>
            <person name="Liebl W."/>
            <person name="Liesegang H."/>
            <person name="Meincke L."/>
            <person name="Pati A."/>
            <person name="Petersen J."/>
            <person name="Piekarski T."/>
            <person name="Pommerenke C."/>
            <person name="Pradella S."/>
            <person name="Pukall R."/>
            <person name="Rabus R."/>
            <person name="Stackebrandt E."/>
            <person name="Thole S."/>
            <person name="Thompson L."/>
            <person name="Tielen P."/>
            <person name="Tomasch J."/>
            <person name="von Jan M."/>
            <person name="Wanphrut N."/>
            <person name="Wichels A."/>
            <person name="Zech H."/>
            <person name="Simon M."/>
        </authorList>
    </citation>
    <scope>NUCLEOTIDE SEQUENCE [LARGE SCALE GENOMIC DNA]</scope>
    <source>
        <strain evidence="3">DSM 16493 / NCIMB 14021 / DFL 12</strain>
    </source>
</reference>